<reference evidence="1" key="1">
    <citation type="submission" date="2021-06" db="EMBL/GenBank/DDBJ databases">
        <authorList>
            <person name="Kallberg Y."/>
            <person name="Tangrot J."/>
            <person name="Rosling A."/>
        </authorList>
    </citation>
    <scope>NUCLEOTIDE SEQUENCE</scope>
    <source>
        <strain evidence="1">IL203A</strain>
    </source>
</reference>
<evidence type="ECO:0000313" key="1">
    <source>
        <dbReference type="EMBL" id="CAG8453372.1"/>
    </source>
</evidence>
<keyword evidence="2" id="KW-1185">Reference proteome</keyword>
<dbReference type="EMBL" id="CAJVPU010000525">
    <property type="protein sequence ID" value="CAG8453372.1"/>
    <property type="molecule type" value="Genomic_DNA"/>
</dbReference>
<organism evidence="1 2">
    <name type="scientific">Dentiscutata heterogama</name>
    <dbReference type="NCBI Taxonomy" id="1316150"/>
    <lineage>
        <taxon>Eukaryota</taxon>
        <taxon>Fungi</taxon>
        <taxon>Fungi incertae sedis</taxon>
        <taxon>Mucoromycota</taxon>
        <taxon>Glomeromycotina</taxon>
        <taxon>Glomeromycetes</taxon>
        <taxon>Diversisporales</taxon>
        <taxon>Gigasporaceae</taxon>
        <taxon>Dentiscutata</taxon>
    </lineage>
</organism>
<proteinExistence type="predicted"/>
<sequence>MTTSEKVRWPCLLLSEYGILKLRCLELEGIHSGIFLSHEKCEDEFYFQWKPSWSASYISVKSAVTEYGRCLKLKRIHSGIFLFTRNARMNSISSGNRSGLRVIPCVRYDELKVFNFINEADNENGWFTTDKGTE</sequence>
<accession>A0ACA9K5B8</accession>
<dbReference type="Proteomes" id="UP000789702">
    <property type="component" value="Unassembled WGS sequence"/>
</dbReference>
<gene>
    <name evidence="1" type="ORF">DHETER_LOCUS946</name>
</gene>
<name>A0ACA9K5B8_9GLOM</name>
<evidence type="ECO:0000313" key="2">
    <source>
        <dbReference type="Proteomes" id="UP000789702"/>
    </source>
</evidence>
<comment type="caution">
    <text evidence="1">The sequence shown here is derived from an EMBL/GenBank/DDBJ whole genome shotgun (WGS) entry which is preliminary data.</text>
</comment>
<protein>
    <submittedName>
        <fullName evidence="1">15219_t:CDS:1</fullName>
    </submittedName>
</protein>